<dbReference type="SUPFAM" id="SSF56436">
    <property type="entry name" value="C-type lectin-like"/>
    <property type="match status" value="1"/>
</dbReference>
<dbReference type="EMBL" id="CAXKWB010042471">
    <property type="protein sequence ID" value="CAL4157927.1"/>
    <property type="molecule type" value="Genomic_DNA"/>
</dbReference>
<feature type="domain" description="C-type lectin" evidence="1">
    <location>
        <begin position="1"/>
        <end position="111"/>
    </location>
</feature>
<evidence type="ECO:0000259" key="1">
    <source>
        <dbReference type="PROSITE" id="PS50041"/>
    </source>
</evidence>
<protein>
    <recommendedName>
        <fullName evidence="1">C-type lectin domain-containing protein</fullName>
    </recommendedName>
</protein>
<accession>A0AAV2S6Q4</accession>
<evidence type="ECO:0000313" key="2">
    <source>
        <dbReference type="EMBL" id="CAL4157927.1"/>
    </source>
</evidence>
<gene>
    <name evidence="2" type="ORF">MNOR_LOCUS32005</name>
</gene>
<evidence type="ECO:0000313" key="3">
    <source>
        <dbReference type="Proteomes" id="UP001497623"/>
    </source>
</evidence>
<comment type="caution">
    <text evidence="2">The sequence shown here is derived from an EMBL/GenBank/DDBJ whole genome shotgun (WGS) entry which is preliminary data.</text>
</comment>
<dbReference type="CDD" id="cd00037">
    <property type="entry name" value="CLECT"/>
    <property type="match status" value="1"/>
</dbReference>
<dbReference type="PROSITE" id="PS50041">
    <property type="entry name" value="C_TYPE_LECTIN_2"/>
    <property type="match status" value="1"/>
</dbReference>
<dbReference type="InterPro" id="IPR016187">
    <property type="entry name" value="CTDL_fold"/>
</dbReference>
<dbReference type="AlphaFoldDB" id="A0AAV2S6Q4"/>
<dbReference type="Pfam" id="PF00059">
    <property type="entry name" value="Lectin_C"/>
    <property type="match status" value="1"/>
</dbReference>
<dbReference type="Proteomes" id="UP001497623">
    <property type="component" value="Unassembled WGS sequence"/>
</dbReference>
<dbReference type="InterPro" id="IPR001304">
    <property type="entry name" value="C-type_lectin-like"/>
</dbReference>
<proteinExistence type="predicted"/>
<dbReference type="Gene3D" id="3.10.100.10">
    <property type="entry name" value="Mannose-Binding Protein A, subunit A"/>
    <property type="match status" value="1"/>
</dbReference>
<keyword evidence="3" id="KW-1185">Reference proteome</keyword>
<dbReference type="InterPro" id="IPR016186">
    <property type="entry name" value="C-type_lectin-like/link_sf"/>
</dbReference>
<reference evidence="2 3" key="1">
    <citation type="submission" date="2024-05" db="EMBL/GenBank/DDBJ databases">
        <authorList>
            <person name="Wallberg A."/>
        </authorList>
    </citation>
    <scope>NUCLEOTIDE SEQUENCE [LARGE SCALE GENOMIC DNA]</scope>
</reference>
<name>A0AAV2S6Q4_MEGNR</name>
<organism evidence="2 3">
    <name type="scientific">Meganyctiphanes norvegica</name>
    <name type="common">Northern krill</name>
    <name type="synonym">Thysanopoda norvegica</name>
    <dbReference type="NCBI Taxonomy" id="48144"/>
    <lineage>
        <taxon>Eukaryota</taxon>
        <taxon>Metazoa</taxon>
        <taxon>Ecdysozoa</taxon>
        <taxon>Arthropoda</taxon>
        <taxon>Crustacea</taxon>
        <taxon>Multicrustacea</taxon>
        <taxon>Malacostraca</taxon>
        <taxon>Eumalacostraca</taxon>
        <taxon>Eucarida</taxon>
        <taxon>Euphausiacea</taxon>
        <taxon>Euphausiidae</taxon>
        <taxon>Meganyctiphanes</taxon>
    </lineage>
</organism>
<sequence length="150" mass="16841">MAGICYYFTDPSSGAGVTTWDFASTTCKNMATNELLGRKVGLAELGLAETWKSEKLMLQKITDRNVSHWLGATDKANHGHWIWETSQRQLSLQDSYWKVGDPNSGGSEHCLLGVVHTNTIQNIKTKRTYLGDFPCNDVHNSKRPYVCQIF</sequence>